<sequence>MERLKTFAFERCVNRRQVVLTPCIGIVFGIEYKVRIALAWLYRGFYITLGQKHDAL</sequence>
<name>A0A644Z1H5_9ZZZZ</name>
<comment type="caution">
    <text evidence="1">The sequence shown here is derived from an EMBL/GenBank/DDBJ whole genome shotgun (WGS) entry which is preliminary data.</text>
</comment>
<evidence type="ECO:0000313" key="1">
    <source>
        <dbReference type="EMBL" id="MPM34740.1"/>
    </source>
</evidence>
<dbReference type="EMBL" id="VSSQ01007064">
    <property type="protein sequence ID" value="MPM34740.1"/>
    <property type="molecule type" value="Genomic_DNA"/>
</dbReference>
<accession>A0A644Z1H5</accession>
<protein>
    <submittedName>
        <fullName evidence="1">Uncharacterized protein</fullName>
    </submittedName>
</protein>
<gene>
    <name evidence="1" type="ORF">SDC9_81327</name>
</gene>
<reference evidence="1" key="1">
    <citation type="submission" date="2019-08" db="EMBL/GenBank/DDBJ databases">
        <authorList>
            <person name="Kucharzyk K."/>
            <person name="Murdoch R.W."/>
            <person name="Higgins S."/>
            <person name="Loffler F."/>
        </authorList>
    </citation>
    <scope>NUCLEOTIDE SEQUENCE</scope>
</reference>
<organism evidence="1">
    <name type="scientific">bioreactor metagenome</name>
    <dbReference type="NCBI Taxonomy" id="1076179"/>
    <lineage>
        <taxon>unclassified sequences</taxon>
        <taxon>metagenomes</taxon>
        <taxon>ecological metagenomes</taxon>
    </lineage>
</organism>
<proteinExistence type="predicted"/>
<dbReference type="AlphaFoldDB" id="A0A644Z1H5"/>